<feature type="coiled-coil region" evidence="1">
    <location>
        <begin position="2"/>
        <end position="33"/>
    </location>
</feature>
<dbReference type="Gene3D" id="3.30.1310.10">
    <property type="entry name" value="Nucleoid-associated protein YbaB-like domain"/>
    <property type="match status" value="1"/>
</dbReference>
<dbReference type="EMBL" id="CP068985">
    <property type="protein sequence ID" value="QYC38089.1"/>
    <property type="molecule type" value="Genomic_DNA"/>
</dbReference>
<accession>A0ABX8TS48</accession>
<proteinExistence type="predicted"/>
<reference evidence="2 3" key="1">
    <citation type="journal article" date="2021" name="ACS Chem. Biol.">
        <title>Genomic-Led Discovery of a Novel Glycopeptide Antibiotic by Nonomuraea coxensis DSM 45129.</title>
        <authorList>
            <person name="Yushchuk O."/>
            <person name="Vior N.M."/>
            <person name="Andreo-Vidal A."/>
            <person name="Berini F."/>
            <person name="Ruckert C."/>
            <person name="Busche T."/>
            <person name="Binda E."/>
            <person name="Kalinowski J."/>
            <person name="Truman A.W."/>
            <person name="Marinelli F."/>
        </authorList>
    </citation>
    <scope>NUCLEOTIDE SEQUENCE [LARGE SCALE GENOMIC DNA]</scope>
    <source>
        <strain evidence="2 3">DSM 45129</strain>
    </source>
</reference>
<dbReference type="Pfam" id="PF02575">
    <property type="entry name" value="YbaB_DNA_bd"/>
    <property type="match status" value="1"/>
</dbReference>
<protein>
    <recommendedName>
        <fullName evidence="4">YbaB/EbfC family nucleoid-associated protein</fullName>
    </recommendedName>
</protein>
<dbReference type="InterPro" id="IPR004401">
    <property type="entry name" value="YbaB/EbfC"/>
</dbReference>
<evidence type="ECO:0000313" key="3">
    <source>
        <dbReference type="Proteomes" id="UP000824681"/>
    </source>
</evidence>
<dbReference type="Proteomes" id="UP000824681">
    <property type="component" value="Chromosome"/>
</dbReference>
<dbReference type="InterPro" id="IPR036894">
    <property type="entry name" value="YbaB-like_sf"/>
</dbReference>
<evidence type="ECO:0000256" key="1">
    <source>
        <dbReference type="SAM" id="Coils"/>
    </source>
</evidence>
<sequence>MNEEFRLNIEALAKEYNRQAAQLREAYGKLSELAVTAESRDRMVSVTVGPRGQVQNIRLDPRVYRKLSPSELARAIMEQIGAATGRVAGQTKELMAPFMPEGIPLEDVFGEGASIESFLPQPVKPPQEGEKKRG</sequence>
<dbReference type="SUPFAM" id="SSF82607">
    <property type="entry name" value="YbaB-like"/>
    <property type="match status" value="1"/>
</dbReference>
<gene>
    <name evidence="2" type="ORF">Nocox_02280</name>
</gene>
<keyword evidence="1" id="KW-0175">Coiled coil</keyword>
<keyword evidence="3" id="KW-1185">Reference proteome</keyword>
<evidence type="ECO:0000313" key="2">
    <source>
        <dbReference type="EMBL" id="QYC38089.1"/>
    </source>
</evidence>
<organism evidence="2 3">
    <name type="scientific">Nonomuraea coxensis DSM 45129</name>
    <dbReference type="NCBI Taxonomy" id="1122611"/>
    <lineage>
        <taxon>Bacteria</taxon>
        <taxon>Bacillati</taxon>
        <taxon>Actinomycetota</taxon>
        <taxon>Actinomycetes</taxon>
        <taxon>Streptosporangiales</taxon>
        <taxon>Streptosporangiaceae</taxon>
        <taxon>Nonomuraea</taxon>
    </lineage>
</organism>
<evidence type="ECO:0008006" key="4">
    <source>
        <dbReference type="Google" id="ProtNLM"/>
    </source>
</evidence>
<name>A0ABX8TS48_9ACTN</name>
<dbReference type="RefSeq" id="WP_020542695.1">
    <property type="nucleotide sequence ID" value="NZ_CP068985.1"/>
</dbReference>